<keyword evidence="12 16" id="KW-0472">Membrane</keyword>
<sequence>MTAKVKRNKANQKPSTVAWRFYVVLAVVVAIYLALMARAAYIQVFEPDMLKKQGDMRSLRTAASEVQRGSVLDRNGRELAVSVPVETVWADPKVVMDNNALAMSEHWQALADVLDQDVNKLTSRIVRNPNKRFVYVERQVSPVMANYIKELKIPGIHLRKESKRFYPSGEISAHVVGFTNVDDKGIEGIERVYNTMLTGVGGEKKFRKDAKGRKIEILSVEEAQPPKDVVLSIDQRIQTLAYRELKGAVSAFKATSGSVIVADVHTGEVLAMVNSPSFNPNNRANTPVHKMRNRAITDMFEPGSTMKPLSLLTAMEFGVAEASTIVDTHPGWMRLGGRRVSDPINRGDLTMEEILIHSSNMGTAKLVLSMPKEFLLDKFFEVGFGEQTGTGLIGETSGMMHDRSRWSQFELATLSFGYALAISPLQLTRLYATIANGGTKIPLTILKQDTPARGERIFSNRLTADLRSMLEGVVENGAKKAKVEGYRVGGKTGTSIKAIAGGYGNDYVGLFAGMAPIDNPEVVVVVVINEPGGDLYHGGDVAAPVFSRVMKGTLQVLNIAPGTSSNSQRVVKSAERKGDSNA</sequence>
<dbReference type="EC" id="3.4.16.4" evidence="16"/>
<dbReference type="InterPro" id="IPR050515">
    <property type="entry name" value="Beta-lactam/transpept"/>
</dbReference>
<evidence type="ECO:0000256" key="11">
    <source>
        <dbReference type="ARBA" id="ARBA00022989"/>
    </source>
</evidence>
<evidence type="ECO:0000256" key="16">
    <source>
        <dbReference type="HAMAP-Rule" id="MF_02080"/>
    </source>
</evidence>
<reference evidence="20" key="1">
    <citation type="submission" date="2018-08" db="EMBL/GenBank/DDBJ databases">
        <title>Thalassotalea euphylliae genome.</title>
        <authorList>
            <person name="Summers S."/>
            <person name="Rice S.A."/>
            <person name="Freckelton M.L."/>
            <person name="Nedved B.T."/>
            <person name="Hadfield M.G."/>
        </authorList>
    </citation>
    <scope>NUCLEOTIDE SEQUENCE [LARGE SCALE GENOMIC DNA]</scope>
    <source>
        <strain evidence="20">H3</strain>
    </source>
</reference>
<dbReference type="GO" id="GO:0000917">
    <property type="term" value="P:division septum assembly"/>
    <property type="evidence" value="ECO:0007669"/>
    <property type="project" value="UniProtKB-KW"/>
</dbReference>
<dbReference type="GO" id="GO:0008955">
    <property type="term" value="F:peptidoglycan glycosyltransferase activity"/>
    <property type="evidence" value="ECO:0007669"/>
    <property type="project" value="InterPro"/>
</dbReference>
<keyword evidence="15 16" id="KW-0961">Cell wall biogenesis/degradation</keyword>
<dbReference type="InterPro" id="IPR001460">
    <property type="entry name" value="PCN-bd_Tpept"/>
</dbReference>
<keyword evidence="5 16" id="KW-0121">Carboxypeptidase</keyword>
<comment type="catalytic activity">
    <reaction evidence="16">
        <text>Preferential cleavage: (Ac)2-L-Lys-D-Ala-|-D-Ala. Also transpeptidation of peptidyl-alanyl moieties that are N-acyl substituents of D-alanine.</text>
        <dbReference type="EC" id="3.4.16.4"/>
    </reaction>
</comment>
<keyword evidence="8 16" id="KW-0378">Hydrolase</keyword>
<dbReference type="InterPro" id="IPR012338">
    <property type="entry name" value="Beta-lactam/transpept-like"/>
</dbReference>
<dbReference type="UniPathway" id="UPA00219"/>
<dbReference type="GO" id="GO:0009002">
    <property type="term" value="F:serine-type D-Ala-D-Ala carboxypeptidase activity"/>
    <property type="evidence" value="ECO:0007669"/>
    <property type="project" value="UniProtKB-UniRule"/>
</dbReference>
<organism evidence="19 20">
    <name type="scientific">Thalassotalea euphylliae</name>
    <dbReference type="NCBI Taxonomy" id="1655234"/>
    <lineage>
        <taxon>Bacteria</taxon>
        <taxon>Pseudomonadati</taxon>
        <taxon>Pseudomonadota</taxon>
        <taxon>Gammaproteobacteria</taxon>
        <taxon>Alteromonadales</taxon>
        <taxon>Colwelliaceae</taxon>
        <taxon>Thalassotalea</taxon>
    </lineage>
</organism>
<evidence type="ECO:0000256" key="12">
    <source>
        <dbReference type="ARBA" id="ARBA00023136"/>
    </source>
</evidence>
<dbReference type="GO" id="GO:0006508">
    <property type="term" value="P:proteolysis"/>
    <property type="evidence" value="ECO:0007669"/>
    <property type="project" value="UniProtKB-KW"/>
</dbReference>
<dbReference type="SUPFAM" id="SSF56519">
    <property type="entry name" value="Penicillin binding protein dimerisation domain"/>
    <property type="match status" value="1"/>
</dbReference>
<dbReference type="GO" id="GO:0008658">
    <property type="term" value="F:penicillin binding"/>
    <property type="evidence" value="ECO:0007669"/>
    <property type="project" value="InterPro"/>
</dbReference>
<dbReference type="GO" id="GO:0071555">
    <property type="term" value="P:cell wall organization"/>
    <property type="evidence" value="ECO:0007669"/>
    <property type="project" value="UniProtKB-KW"/>
</dbReference>
<keyword evidence="20" id="KW-1185">Reference proteome</keyword>
<feature type="active site" description="Acyl-ester intermediate" evidence="16">
    <location>
        <position position="304"/>
    </location>
</feature>
<dbReference type="Pfam" id="PF03717">
    <property type="entry name" value="PBP_dimer"/>
    <property type="match status" value="1"/>
</dbReference>
<protein>
    <recommendedName>
        <fullName evidence="16">Peptidoglycan D,D-transpeptidase FtsI</fullName>
        <ecNumber evidence="16">3.4.16.4</ecNumber>
    </recommendedName>
    <alternativeName>
        <fullName evidence="16">Penicillin-binding protein 3</fullName>
        <shortName evidence="16">PBP-3</shortName>
    </alternativeName>
</protein>
<evidence type="ECO:0000256" key="13">
    <source>
        <dbReference type="ARBA" id="ARBA00023210"/>
    </source>
</evidence>
<dbReference type="Gene3D" id="3.40.710.10">
    <property type="entry name" value="DD-peptidase/beta-lactamase superfamily"/>
    <property type="match status" value="1"/>
</dbReference>
<evidence type="ECO:0000256" key="10">
    <source>
        <dbReference type="ARBA" id="ARBA00022984"/>
    </source>
</evidence>
<keyword evidence="2 16" id="KW-1003">Cell membrane</keyword>
<evidence type="ECO:0000256" key="14">
    <source>
        <dbReference type="ARBA" id="ARBA00023306"/>
    </source>
</evidence>
<dbReference type="GO" id="GO:0009252">
    <property type="term" value="P:peptidoglycan biosynthetic process"/>
    <property type="evidence" value="ECO:0007669"/>
    <property type="project" value="UniProtKB-UniRule"/>
</dbReference>
<evidence type="ECO:0000256" key="3">
    <source>
        <dbReference type="ARBA" id="ARBA00022519"/>
    </source>
</evidence>
<gene>
    <name evidence="16" type="primary">ftsI</name>
    <name evidence="19" type="ORF">DXX94_14890</name>
</gene>
<feature type="domain" description="Penicillin-binding protein dimerisation" evidence="18">
    <location>
        <begin position="65"/>
        <end position="216"/>
    </location>
</feature>
<name>A0A3E0U4L6_9GAMM</name>
<accession>A0A3E0U4L6</accession>
<dbReference type="SUPFAM" id="SSF56601">
    <property type="entry name" value="beta-lactamase/transpeptidase-like"/>
    <property type="match status" value="1"/>
</dbReference>
<dbReference type="RefSeq" id="WP_116017084.1">
    <property type="nucleotide sequence ID" value="NZ_QUOT01000001.1"/>
</dbReference>
<comment type="subcellular location">
    <subcellularLocation>
        <location evidence="16">Cell inner membrane</location>
        <topology evidence="16">Single-pass membrane protein</topology>
    </subcellularLocation>
    <subcellularLocation>
        <location evidence="1">Membrane</location>
    </subcellularLocation>
</comment>
<keyword evidence="19" id="KW-0808">Transferase</keyword>
<feature type="transmembrane region" description="Helical" evidence="16">
    <location>
        <begin position="21"/>
        <end position="41"/>
    </location>
</feature>
<dbReference type="HAMAP" id="MF_02080">
    <property type="entry name" value="FtsI_transpept"/>
    <property type="match status" value="1"/>
</dbReference>
<dbReference type="AlphaFoldDB" id="A0A3E0U4L6"/>
<dbReference type="GO" id="GO:0043093">
    <property type="term" value="P:FtsZ-dependent cytokinesis"/>
    <property type="evidence" value="ECO:0007669"/>
    <property type="project" value="UniProtKB-UniRule"/>
</dbReference>
<evidence type="ECO:0000256" key="2">
    <source>
        <dbReference type="ARBA" id="ARBA00022475"/>
    </source>
</evidence>
<dbReference type="GO" id="GO:0008360">
    <property type="term" value="P:regulation of cell shape"/>
    <property type="evidence" value="ECO:0007669"/>
    <property type="project" value="UniProtKB-KW"/>
</dbReference>
<evidence type="ECO:0000256" key="6">
    <source>
        <dbReference type="ARBA" id="ARBA00022670"/>
    </source>
</evidence>
<dbReference type="PANTHER" id="PTHR30627:SF1">
    <property type="entry name" value="PEPTIDOGLYCAN D,D-TRANSPEPTIDASE FTSI"/>
    <property type="match status" value="1"/>
</dbReference>
<evidence type="ECO:0000313" key="19">
    <source>
        <dbReference type="EMBL" id="REL31898.1"/>
    </source>
</evidence>
<keyword evidence="6 16" id="KW-0645">Protease</keyword>
<dbReference type="PANTHER" id="PTHR30627">
    <property type="entry name" value="PEPTIDOGLYCAN D,D-TRANSPEPTIDASE"/>
    <property type="match status" value="1"/>
</dbReference>
<comment type="similarity">
    <text evidence="16">Belongs to the transpeptidase family. FtsI subfamily.</text>
</comment>
<dbReference type="Gene3D" id="3.90.1310.10">
    <property type="entry name" value="Penicillin-binding protein 2a (Domain 2)"/>
    <property type="match status" value="1"/>
</dbReference>
<evidence type="ECO:0000256" key="8">
    <source>
        <dbReference type="ARBA" id="ARBA00022801"/>
    </source>
</evidence>
<keyword evidence="14 16" id="KW-0131">Cell cycle</keyword>
<dbReference type="Gene3D" id="3.30.450.330">
    <property type="match status" value="1"/>
</dbReference>
<keyword evidence="9 16" id="KW-0133">Cell shape</keyword>
<proteinExistence type="inferred from homology"/>
<evidence type="ECO:0000256" key="7">
    <source>
        <dbReference type="ARBA" id="ARBA00022692"/>
    </source>
</evidence>
<keyword evidence="4 16" id="KW-0132">Cell division</keyword>
<dbReference type="InterPro" id="IPR005311">
    <property type="entry name" value="PBP_dimer"/>
</dbReference>
<comment type="caution">
    <text evidence="19">The sequence shown here is derived from an EMBL/GenBank/DDBJ whole genome shotgun (WGS) entry which is preliminary data.</text>
</comment>
<evidence type="ECO:0000256" key="5">
    <source>
        <dbReference type="ARBA" id="ARBA00022645"/>
    </source>
</evidence>
<dbReference type="Pfam" id="PF00905">
    <property type="entry name" value="Transpeptidase"/>
    <property type="match status" value="1"/>
</dbReference>
<keyword evidence="3 16" id="KW-0997">Cell inner membrane</keyword>
<evidence type="ECO:0000256" key="15">
    <source>
        <dbReference type="ARBA" id="ARBA00023316"/>
    </source>
</evidence>
<evidence type="ECO:0000313" key="20">
    <source>
        <dbReference type="Proteomes" id="UP000256899"/>
    </source>
</evidence>
<dbReference type="EMBL" id="QUOT01000001">
    <property type="protein sequence ID" value="REL31898.1"/>
    <property type="molecule type" value="Genomic_DNA"/>
</dbReference>
<evidence type="ECO:0000256" key="4">
    <source>
        <dbReference type="ARBA" id="ARBA00022618"/>
    </source>
</evidence>
<evidence type="ECO:0000256" key="9">
    <source>
        <dbReference type="ARBA" id="ARBA00022960"/>
    </source>
</evidence>
<dbReference type="Proteomes" id="UP000256899">
    <property type="component" value="Unassembled WGS sequence"/>
</dbReference>
<dbReference type="InterPro" id="IPR036138">
    <property type="entry name" value="PBP_dimer_sf"/>
</dbReference>
<evidence type="ECO:0000259" key="17">
    <source>
        <dbReference type="Pfam" id="PF00905"/>
    </source>
</evidence>
<evidence type="ECO:0000256" key="1">
    <source>
        <dbReference type="ARBA" id="ARBA00004370"/>
    </source>
</evidence>
<feature type="domain" description="Penicillin-binding protein transpeptidase" evidence="17">
    <location>
        <begin position="257"/>
        <end position="551"/>
    </location>
</feature>
<keyword evidence="13 16" id="KW-0717">Septation</keyword>
<dbReference type="GO" id="GO:0005886">
    <property type="term" value="C:plasma membrane"/>
    <property type="evidence" value="ECO:0007669"/>
    <property type="project" value="UniProtKB-SubCell"/>
</dbReference>
<keyword evidence="11 16" id="KW-1133">Transmembrane helix</keyword>
<comment type="function">
    <text evidence="16">Catalyzes cross-linking of the peptidoglycan cell wall at the division septum.</text>
</comment>
<dbReference type="InterPro" id="IPR037532">
    <property type="entry name" value="FtsI_transpept"/>
</dbReference>
<comment type="pathway">
    <text evidence="16">Cell wall biogenesis; peptidoglycan biosynthesis.</text>
</comment>
<keyword evidence="7 16" id="KW-0812">Transmembrane</keyword>
<keyword evidence="10 16" id="KW-0573">Peptidoglycan synthesis</keyword>
<evidence type="ECO:0000259" key="18">
    <source>
        <dbReference type="Pfam" id="PF03717"/>
    </source>
</evidence>